<evidence type="ECO:0000313" key="1">
    <source>
        <dbReference type="EnsemblPlants" id="ONIVA06G16420.1"/>
    </source>
</evidence>
<keyword evidence="2" id="KW-1185">Reference proteome</keyword>
<sequence length="190" mass="22008">MDPRMLTERPMKLGEVQIAMTTSRTTRRRRGASGNDDAGLIWLMIYHTCIHTVLNRSQESFMPEKLNCDSPEREKSKVELDGWNWGRGSQSPSSVHDSWEFLGGFGEDVEKVLVVLWLSLRRSTMAGTATMSLRRCAERAPELRWARQRSRRLAARERMKSKGEIFGMVRRVWNVEEIGLAKIRLHHGRR</sequence>
<dbReference type="Proteomes" id="UP000006591">
    <property type="component" value="Chromosome 6"/>
</dbReference>
<dbReference type="AlphaFoldDB" id="A0A0E0HQE3"/>
<reference evidence="1" key="1">
    <citation type="submission" date="2015-04" db="UniProtKB">
        <authorList>
            <consortium name="EnsemblPlants"/>
        </authorList>
    </citation>
    <scope>IDENTIFICATION</scope>
    <source>
        <strain evidence="1">SL10</strain>
    </source>
</reference>
<dbReference type="Gramene" id="ONIVA06G16420.1">
    <property type="protein sequence ID" value="ONIVA06G16420.1"/>
    <property type="gene ID" value="ONIVA06G16420"/>
</dbReference>
<evidence type="ECO:0008006" key="3">
    <source>
        <dbReference type="Google" id="ProtNLM"/>
    </source>
</evidence>
<protein>
    <recommendedName>
        <fullName evidence="3">DUF834 domain-containing protein</fullName>
    </recommendedName>
</protein>
<organism evidence="1">
    <name type="scientific">Oryza nivara</name>
    <name type="common">Indian wild rice</name>
    <name type="synonym">Oryza sativa f. spontanea</name>
    <dbReference type="NCBI Taxonomy" id="4536"/>
    <lineage>
        <taxon>Eukaryota</taxon>
        <taxon>Viridiplantae</taxon>
        <taxon>Streptophyta</taxon>
        <taxon>Embryophyta</taxon>
        <taxon>Tracheophyta</taxon>
        <taxon>Spermatophyta</taxon>
        <taxon>Magnoliopsida</taxon>
        <taxon>Liliopsida</taxon>
        <taxon>Poales</taxon>
        <taxon>Poaceae</taxon>
        <taxon>BOP clade</taxon>
        <taxon>Oryzoideae</taxon>
        <taxon>Oryzeae</taxon>
        <taxon>Oryzinae</taxon>
        <taxon>Oryza</taxon>
    </lineage>
</organism>
<proteinExistence type="predicted"/>
<reference evidence="1" key="2">
    <citation type="submission" date="2018-04" db="EMBL/GenBank/DDBJ databases">
        <title>OnivRS2 (Oryza nivara Reference Sequence Version 2).</title>
        <authorList>
            <person name="Zhang J."/>
            <person name="Kudrna D."/>
            <person name="Lee S."/>
            <person name="Talag J."/>
            <person name="Rajasekar S."/>
            <person name="Welchert J."/>
            <person name="Hsing Y.-I."/>
            <person name="Wing R.A."/>
        </authorList>
    </citation>
    <scope>NUCLEOTIDE SEQUENCE [LARGE SCALE GENOMIC DNA]</scope>
    <source>
        <strain evidence="1">SL10</strain>
    </source>
</reference>
<name>A0A0E0HQE3_ORYNI</name>
<accession>A0A0E0HQE3</accession>
<dbReference type="HOGENOM" id="CLU_1430144_0_0_1"/>
<dbReference type="EnsemblPlants" id="ONIVA06G16420.1">
    <property type="protein sequence ID" value="ONIVA06G16420.1"/>
    <property type="gene ID" value="ONIVA06G16420"/>
</dbReference>
<evidence type="ECO:0000313" key="2">
    <source>
        <dbReference type="Proteomes" id="UP000006591"/>
    </source>
</evidence>